<dbReference type="InterPro" id="IPR001130">
    <property type="entry name" value="TatD-like"/>
</dbReference>
<keyword evidence="3" id="KW-1185">Reference proteome</keyword>
<dbReference type="PANTHER" id="PTHR46124">
    <property type="entry name" value="D-AMINOACYL-TRNA DEACYLASE"/>
    <property type="match status" value="1"/>
</dbReference>
<evidence type="ECO:0000256" key="1">
    <source>
        <dbReference type="ARBA" id="ARBA00022723"/>
    </source>
</evidence>
<name>A0ABP6TAF7_9ACTN</name>
<dbReference type="PIRSF" id="PIRSF005902">
    <property type="entry name" value="DNase_TatD"/>
    <property type="match status" value="1"/>
</dbReference>
<dbReference type="CDD" id="cd01310">
    <property type="entry name" value="TatD_DNAse"/>
    <property type="match status" value="1"/>
</dbReference>
<accession>A0ABP6TAF7</accession>
<dbReference type="InterPro" id="IPR032466">
    <property type="entry name" value="Metal_Hydrolase"/>
</dbReference>
<dbReference type="GO" id="GO:0016787">
    <property type="term" value="F:hydrolase activity"/>
    <property type="evidence" value="ECO:0007669"/>
    <property type="project" value="UniProtKB-KW"/>
</dbReference>
<dbReference type="Gene3D" id="3.20.20.140">
    <property type="entry name" value="Metal-dependent hydrolases"/>
    <property type="match status" value="1"/>
</dbReference>
<dbReference type="InterPro" id="IPR015991">
    <property type="entry name" value="TatD/YcfH-like"/>
</dbReference>
<dbReference type="Proteomes" id="UP001501676">
    <property type="component" value="Unassembled WGS sequence"/>
</dbReference>
<protein>
    <submittedName>
        <fullName evidence="2">TatD family hydrolase</fullName>
    </submittedName>
</protein>
<sequence length="273" mass="28784">MSGRSGEAPPDPEPLAVPVLDSHTHLDVQGGDPAAALARAAAVGVTRVVQVGCDVPSSTWAADLAAAHPGVAATVAIHPNDVPALEDLDGALAEIEKLASRPEVRGIGETGLDFYRTGPEGIAAQEESFRAHIAIAKRSGKALVIHDRDAHEDVFRVLSSEGAPEKVVFHCYSGDEAMARRCADAGYVMSFAGTLTFKNAQNLRDAAAVAPRDLLLVETDGPFLTPMPYRGRPNAPYLIPLIVRALAEVRGDDIDELSAALWATGERVFGPWG</sequence>
<dbReference type="RefSeq" id="WP_345733337.1">
    <property type="nucleotide sequence ID" value="NZ_BAAAYN010000066.1"/>
</dbReference>
<dbReference type="PANTHER" id="PTHR46124:SF2">
    <property type="entry name" value="D-AMINOACYL-TRNA DEACYLASE"/>
    <property type="match status" value="1"/>
</dbReference>
<keyword evidence="1" id="KW-0479">Metal-binding</keyword>
<organism evidence="2 3">
    <name type="scientific">Cryptosporangium minutisporangium</name>
    <dbReference type="NCBI Taxonomy" id="113569"/>
    <lineage>
        <taxon>Bacteria</taxon>
        <taxon>Bacillati</taxon>
        <taxon>Actinomycetota</taxon>
        <taxon>Actinomycetes</taxon>
        <taxon>Cryptosporangiales</taxon>
        <taxon>Cryptosporangiaceae</taxon>
        <taxon>Cryptosporangium</taxon>
    </lineage>
</organism>
<dbReference type="SUPFAM" id="SSF51556">
    <property type="entry name" value="Metallo-dependent hydrolases"/>
    <property type="match status" value="1"/>
</dbReference>
<evidence type="ECO:0000313" key="3">
    <source>
        <dbReference type="Proteomes" id="UP001501676"/>
    </source>
</evidence>
<reference evidence="3" key="1">
    <citation type="journal article" date="2019" name="Int. J. Syst. Evol. Microbiol.">
        <title>The Global Catalogue of Microorganisms (GCM) 10K type strain sequencing project: providing services to taxonomists for standard genome sequencing and annotation.</title>
        <authorList>
            <consortium name="The Broad Institute Genomics Platform"/>
            <consortium name="The Broad Institute Genome Sequencing Center for Infectious Disease"/>
            <person name="Wu L."/>
            <person name="Ma J."/>
        </authorList>
    </citation>
    <scope>NUCLEOTIDE SEQUENCE [LARGE SCALE GENOMIC DNA]</scope>
    <source>
        <strain evidence="3">JCM 9458</strain>
    </source>
</reference>
<comment type="caution">
    <text evidence="2">The sequence shown here is derived from an EMBL/GenBank/DDBJ whole genome shotgun (WGS) entry which is preliminary data.</text>
</comment>
<evidence type="ECO:0000313" key="2">
    <source>
        <dbReference type="EMBL" id="GAA3397474.1"/>
    </source>
</evidence>
<gene>
    <name evidence="2" type="ORF">GCM10020369_77810</name>
</gene>
<dbReference type="Pfam" id="PF01026">
    <property type="entry name" value="TatD_DNase"/>
    <property type="match status" value="1"/>
</dbReference>
<dbReference type="NCBIfam" id="TIGR00010">
    <property type="entry name" value="YchF/TatD family DNA exonuclease"/>
    <property type="match status" value="1"/>
</dbReference>
<proteinExistence type="predicted"/>
<dbReference type="EMBL" id="BAAAYN010000066">
    <property type="protein sequence ID" value="GAA3397474.1"/>
    <property type="molecule type" value="Genomic_DNA"/>
</dbReference>
<keyword evidence="2" id="KW-0378">Hydrolase</keyword>